<dbReference type="InterPro" id="IPR036908">
    <property type="entry name" value="RlpA-like_sf"/>
</dbReference>
<keyword evidence="3" id="KW-1003">Cell membrane</keyword>
<keyword evidence="1 3" id="KW-0456">Lyase</keyword>
<dbReference type="PANTHER" id="PTHR34183:SF1">
    <property type="entry name" value="ENDOLYTIC PEPTIDOGLYCAN TRANSGLYCOSYLASE RLPA"/>
    <property type="match status" value="1"/>
</dbReference>
<comment type="subcellular location">
    <subcellularLocation>
        <location evidence="3">Cell membrane</location>
        <topology evidence="3">Lipid-anchor</topology>
    </subcellularLocation>
</comment>
<dbReference type="InterPro" id="IPR009009">
    <property type="entry name" value="RlpA-like_DPBB"/>
</dbReference>
<evidence type="ECO:0000256" key="3">
    <source>
        <dbReference type="HAMAP-Rule" id="MF_02071"/>
    </source>
</evidence>
<evidence type="ECO:0000256" key="1">
    <source>
        <dbReference type="ARBA" id="ARBA00023239"/>
    </source>
</evidence>
<keyword evidence="2 3" id="KW-0961">Cell wall biogenesis/degradation</keyword>
<accession>A0ABS7I4L7</accession>
<keyword evidence="3" id="KW-0564">Palmitate</keyword>
<dbReference type="Proteomes" id="UP000746918">
    <property type="component" value="Unassembled WGS sequence"/>
</dbReference>
<evidence type="ECO:0000259" key="5">
    <source>
        <dbReference type="Pfam" id="PF03330"/>
    </source>
</evidence>
<reference evidence="6 7" key="1">
    <citation type="submission" date="2021-08" db="EMBL/GenBank/DDBJ databases">
        <title>Bartonella raoulti 094 sp. nov.</title>
        <authorList>
            <person name="Zgheib R."/>
            <person name="Hammoud A."/>
        </authorList>
    </citation>
    <scope>NUCLEOTIDE SEQUENCE [LARGE SCALE GENOMIC DNA]</scope>
    <source>
        <strain evidence="6 7">094</strain>
    </source>
</reference>
<dbReference type="EMBL" id="JAIFRO010000003">
    <property type="protein sequence ID" value="MBX4335743.1"/>
    <property type="molecule type" value="Genomic_DNA"/>
</dbReference>
<keyword evidence="7" id="KW-1185">Reference proteome</keyword>
<protein>
    <recommendedName>
        <fullName evidence="3">Endolytic peptidoglycan transglycosylase RlpA</fullName>
        <ecNumber evidence="3">4.2.2.-</ecNumber>
    </recommendedName>
</protein>
<dbReference type="Gene3D" id="2.40.40.10">
    <property type="entry name" value="RlpA-like domain"/>
    <property type="match status" value="1"/>
</dbReference>
<name>A0ABS7I4L7_9HYPH</name>
<organism evidence="6 7">
    <name type="scientific">Bartonella raoultii</name>
    <dbReference type="NCBI Taxonomy" id="1457020"/>
    <lineage>
        <taxon>Bacteria</taxon>
        <taxon>Pseudomonadati</taxon>
        <taxon>Pseudomonadota</taxon>
        <taxon>Alphaproteobacteria</taxon>
        <taxon>Hyphomicrobiales</taxon>
        <taxon>Bartonellaceae</taxon>
        <taxon>Bartonella</taxon>
    </lineage>
</organism>
<evidence type="ECO:0000313" key="7">
    <source>
        <dbReference type="Proteomes" id="UP000746918"/>
    </source>
</evidence>
<dbReference type="PROSITE" id="PS51257">
    <property type="entry name" value="PROKAR_LIPOPROTEIN"/>
    <property type="match status" value="1"/>
</dbReference>
<proteinExistence type="inferred from homology"/>
<dbReference type="CDD" id="cd22268">
    <property type="entry name" value="DPBB_RlpA-like"/>
    <property type="match status" value="1"/>
</dbReference>
<sequence length="304" mass="34456">MLLNSKKKFTFTSKSTWQFFSVVIVSQLLVACCSSQTAQFSMKNFCWNKEDCTKAAVLAQKKLNEKNQSNEKKRRRAIVGKPYQIKGKWYYPQHDPSYQRVGQASWYGSDFHGRLTANGEIYDMNLLTAAHPTMPLPSYARVTNLKNGSSIVVRVNDRGPFMKDRIIDLSKKAATILGYVNAGVTNVKVEYLAEAPIGYYDAAYLTSSYVPGNSNSHLLASVNNFEKREHVILKENKVPTEQLIQTVVDHEKVDKAIPVKLPKIGPVLIEKPELFDQVASVSEENIKMKINQLQLFKIKELQLF</sequence>
<comment type="function">
    <text evidence="3">Lytic transglycosylase with a strong preference for naked glycan strands that lack stem peptides.</text>
</comment>
<comment type="caution">
    <text evidence="6">The sequence shown here is derived from an EMBL/GenBank/DDBJ whole genome shotgun (WGS) entry which is preliminary data.</text>
</comment>
<dbReference type="InterPro" id="IPR012997">
    <property type="entry name" value="RplA"/>
</dbReference>
<feature type="domain" description="RlpA-like protein double-psi beta-barrel" evidence="5">
    <location>
        <begin position="101"/>
        <end position="189"/>
    </location>
</feature>
<dbReference type="EC" id="4.2.2.-" evidence="3"/>
<evidence type="ECO:0000313" key="6">
    <source>
        <dbReference type="EMBL" id="MBX4335743.1"/>
    </source>
</evidence>
<evidence type="ECO:0000256" key="4">
    <source>
        <dbReference type="RuleBase" id="RU003495"/>
    </source>
</evidence>
<keyword evidence="3" id="KW-0449">Lipoprotein</keyword>
<evidence type="ECO:0000256" key="2">
    <source>
        <dbReference type="ARBA" id="ARBA00023316"/>
    </source>
</evidence>
<dbReference type="InterPro" id="IPR034718">
    <property type="entry name" value="RlpA"/>
</dbReference>
<dbReference type="NCBIfam" id="TIGR00413">
    <property type="entry name" value="rlpA"/>
    <property type="match status" value="1"/>
</dbReference>
<comment type="similarity">
    <text evidence="3 4">Belongs to the RlpA family.</text>
</comment>
<keyword evidence="3" id="KW-0472">Membrane</keyword>
<dbReference type="Pfam" id="PF03330">
    <property type="entry name" value="DPBB_1"/>
    <property type="match status" value="1"/>
</dbReference>
<dbReference type="PANTHER" id="PTHR34183">
    <property type="entry name" value="ENDOLYTIC PEPTIDOGLYCAN TRANSGLYCOSYLASE RLPA"/>
    <property type="match status" value="1"/>
</dbReference>
<dbReference type="HAMAP" id="MF_02071">
    <property type="entry name" value="RlpA"/>
    <property type="match status" value="1"/>
</dbReference>
<dbReference type="SUPFAM" id="SSF50685">
    <property type="entry name" value="Barwin-like endoglucanases"/>
    <property type="match status" value="1"/>
</dbReference>
<gene>
    <name evidence="3" type="primary">rlpA</name>
    <name evidence="6" type="ORF">K3248_03930</name>
</gene>
<dbReference type="RefSeq" id="WP_220717044.1">
    <property type="nucleotide sequence ID" value="NZ_JAIFRO010000003.1"/>
</dbReference>